<dbReference type="PANTHER" id="PTHR31760:SF0">
    <property type="entry name" value="S-ADENOSYL-L-METHIONINE-DEPENDENT METHYLTRANSFERASES SUPERFAMILY PROTEIN"/>
    <property type="match status" value="1"/>
</dbReference>
<keyword evidence="2 6" id="KW-0698">rRNA processing</keyword>
<dbReference type="InterPro" id="IPR029063">
    <property type="entry name" value="SAM-dependent_MTases_sf"/>
</dbReference>
<protein>
    <recommendedName>
        <fullName evidence="6">Ribosomal RNA small subunit methyltransferase G</fullName>
        <ecNumber evidence="6">2.1.1.-</ecNumber>
    </recommendedName>
    <alternativeName>
        <fullName evidence="6">16S rRNA 7-methylguanosine methyltransferase</fullName>
        <shortName evidence="6">16S rRNA m7G methyltransferase</shortName>
    </alternativeName>
</protein>
<sequence>MIDFKIFDENGIALTAEQTGRLDKYAEMLCERNEHVNLTAITDPEGIAEKHFFDSIYPFTLFELPQGASLIDVGTGAGFPSCPLKVFRDDISLTLLDSLNKRVNFLQGISDALSLDAKCVHGRAEEFGKKPDYREQFDIATARAVANLRDLCEYCLPFVKVGGLFAALKGSSGAEELDIAKPAIKLLGGKTEKVIEYTLPSGDGRTLILIRKLTATPEKFPRNAGQMKKKPLL</sequence>
<keyword evidence="4 6" id="KW-0808">Transferase</keyword>
<dbReference type="InterPro" id="IPR003682">
    <property type="entry name" value="rRNA_ssu_MeTfrase_G"/>
</dbReference>
<comment type="caution">
    <text evidence="7">The sequence shown here is derived from an EMBL/GenBank/DDBJ whole genome shotgun (WGS) entry which is preliminary data.</text>
</comment>
<evidence type="ECO:0000313" key="8">
    <source>
        <dbReference type="Proteomes" id="UP000004259"/>
    </source>
</evidence>
<dbReference type="Pfam" id="PF02527">
    <property type="entry name" value="GidB"/>
    <property type="match status" value="1"/>
</dbReference>
<reference evidence="7 8" key="1">
    <citation type="submission" date="2011-02" db="EMBL/GenBank/DDBJ databases">
        <authorList>
            <person name="Nelson K.E."/>
            <person name="Sutton G."/>
            <person name="Torralba M."/>
            <person name="Durkin S."/>
            <person name="Harkins D."/>
            <person name="Montgomery R."/>
            <person name="Ziemer C."/>
            <person name="Klaassens E."/>
            <person name="Ocuiv P."/>
            <person name="Morrison M."/>
        </authorList>
    </citation>
    <scope>NUCLEOTIDE SEQUENCE [LARGE SCALE GENOMIC DNA]</scope>
    <source>
        <strain evidence="7 8">8</strain>
    </source>
</reference>
<dbReference type="GO" id="GO:0005829">
    <property type="term" value="C:cytosol"/>
    <property type="evidence" value="ECO:0007669"/>
    <property type="project" value="TreeGrafter"/>
</dbReference>
<dbReference type="eggNOG" id="COG0357">
    <property type="taxonomic scope" value="Bacteria"/>
</dbReference>
<evidence type="ECO:0000256" key="4">
    <source>
        <dbReference type="ARBA" id="ARBA00022679"/>
    </source>
</evidence>
<dbReference type="GO" id="GO:0070043">
    <property type="term" value="F:rRNA (guanine-N7-)-methyltransferase activity"/>
    <property type="evidence" value="ECO:0007669"/>
    <property type="project" value="UniProtKB-UniRule"/>
</dbReference>
<keyword evidence="3 6" id="KW-0489">Methyltransferase</keyword>
<dbReference type="AlphaFoldDB" id="E9SBD0"/>
<accession>E9SBD0</accession>
<dbReference type="NCBIfam" id="TIGR00138">
    <property type="entry name" value="rsmG_gidB"/>
    <property type="match status" value="1"/>
</dbReference>
<feature type="binding site" evidence="6">
    <location>
        <begin position="124"/>
        <end position="125"/>
    </location>
    <ligand>
        <name>S-adenosyl-L-methionine</name>
        <dbReference type="ChEBI" id="CHEBI:59789"/>
    </ligand>
</feature>
<dbReference type="HAMAP" id="MF_00074">
    <property type="entry name" value="16SrRNA_methyltr_G"/>
    <property type="match status" value="1"/>
</dbReference>
<evidence type="ECO:0000313" key="7">
    <source>
        <dbReference type="EMBL" id="EGC03408.1"/>
    </source>
</evidence>
<feature type="binding site" evidence="6">
    <location>
        <position position="79"/>
    </location>
    <ligand>
        <name>S-adenosyl-L-methionine</name>
        <dbReference type="ChEBI" id="CHEBI:59789"/>
    </ligand>
</feature>
<dbReference type="OrthoDB" id="9808773at2"/>
<dbReference type="RefSeq" id="WP_002848738.1">
    <property type="nucleotide sequence ID" value="NZ_ADKM02000066.1"/>
</dbReference>
<gene>
    <name evidence="7" type="primary">rmsG</name>
    <name evidence="6" type="synonym">rsmG</name>
    <name evidence="7" type="ORF">CUS_6603</name>
</gene>
<evidence type="ECO:0000256" key="6">
    <source>
        <dbReference type="HAMAP-Rule" id="MF_00074"/>
    </source>
</evidence>
<comment type="subcellular location">
    <subcellularLocation>
        <location evidence="6">Cytoplasm</location>
    </subcellularLocation>
</comment>
<keyword evidence="1 6" id="KW-0963">Cytoplasm</keyword>
<proteinExistence type="inferred from homology"/>
<keyword evidence="8" id="KW-1185">Reference proteome</keyword>
<dbReference type="FunFam" id="3.40.50.150:FF:000041">
    <property type="entry name" value="Ribosomal RNA small subunit methyltransferase G"/>
    <property type="match status" value="1"/>
</dbReference>
<comment type="caution">
    <text evidence="6">Lacks conserved residue(s) required for the propagation of feature annotation.</text>
</comment>
<comment type="function">
    <text evidence="6">Specifically methylates the N7 position of a guanine in 16S rRNA.</text>
</comment>
<dbReference type="PANTHER" id="PTHR31760">
    <property type="entry name" value="S-ADENOSYL-L-METHIONINE-DEPENDENT METHYLTRANSFERASES SUPERFAMILY PROTEIN"/>
    <property type="match status" value="1"/>
</dbReference>
<name>E9SBD0_RUMAL</name>
<evidence type="ECO:0000256" key="1">
    <source>
        <dbReference type="ARBA" id="ARBA00022490"/>
    </source>
</evidence>
<dbReference type="SUPFAM" id="SSF53335">
    <property type="entry name" value="S-adenosyl-L-methionine-dependent methyltransferases"/>
    <property type="match status" value="1"/>
</dbReference>
<dbReference type="PIRSF" id="PIRSF003078">
    <property type="entry name" value="GidB"/>
    <property type="match status" value="1"/>
</dbReference>
<dbReference type="Proteomes" id="UP000004259">
    <property type="component" value="Unassembled WGS sequence"/>
</dbReference>
<feature type="binding site" evidence="6">
    <location>
        <position position="74"/>
    </location>
    <ligand>
        <name>S-adenosyl-L-methionine</name>
        <dbReference type="ChEBI" id="CHEBI:59789"/>
    </ligand>
</feature>
<dbReference type="EMBL" id="ADKM02000066">
    <property type="protein sequence ID" value="EGC03408.1"/>
    <property type="molecule type" value="Genomic_DNA"/>
</dbReference>
<evidence type="ECO:0000256" key="5">
    <source>
        <dbReference type="ARBA" id="ARBA00022691"/>
    </source>
</evidence>
<comment type="similarity">
    <text evidence="6">Belongs to the methyltransferase superfamily. RNA methyltransferase RsmG family.</text>
</comment>
<dbReference type="STRING" id="246199.CUS_6603"/>
<dbReference type="Gene3D" id="3.40.50.150">
    <property type="entry name" value="Vaccinia Virus protein VP39"/>
    <property type="match status" value="1"/>
</dbReference>
<keyword evidence="5 6" id="KW-0949">S-adenosyl-L-methionine</keyword>
<organism evidence="7 8">
    <name type="scientific">Ruminococcus albus 8</name>
    <dbReference type="NCBI Taxonomy" id="246199"/>
    <lineage>
        <taxon>Bacteria</taxon>
        <taxon>Bacillati</taxon>
        <taxon>Bacillota</taxon>
        <taxon>Clostridia</taxon>
        <taxon>Eubacteriales</taxon>
        <taxon>Oscillospiraceae</taxon>
        <taxon>Ruminococcus</taxon>
    </lineage>
</organism>
<dbReference type="EC" id="2.1.1.-" evidence="6"/>
<evidence type="ECO:0000256" key="2">
    <source>
        <dbReference type="ARBA" id="ARBA00022552"/>
    </source>
</evidence>
<evidence type="ECO:0000256" key="3">
    <source>
        <dbReference type="ARBA" id="ARBA00022603"/>
    </source>
</evidence>
<feature type="binding site" evidence="6">
    <location>
        <position position="143"/>
    </location>
    <ligand>
        <name>S-adenosyl-L-methionine</name>
        <dbReference type="ChEBI" id="CHEBI:59789"/>
    </ligand>
</feature>